<dbReference type="InterPro" id="IPR024072">
    <property type="entry name" value="DHFR-like_dom_sf"/>
</dbReference>
<protein>
    <recommendedName>
        <fullName evidence="3">Bacterial bifunctional deaminase-reductase C-terminal domain-containing protein</fullName>
    </recommendedName>
</protein>
<reference evidence="1 2" key="1">
    <citation type="submission" date="2019-11" db="EMBL/GenBank/DDBJ databases">
        <authorList>
            <person name="He Y."/>
        </authorList>
    </citation>
    <scope>NUCLEOTIDE SEQUENCE [LARGE SCALE GENOMIC DNA]</scope>
    <source>
        <strain evidence="1 2">SCSIO 58843</strain>
    </source>
</reference>
<dbReference type="Proteomes" id="UP000334019">
    <property type="component" value="Chromosome"/>
</dbReference>
<dbReference type="RefSeq" id="WP_153758428.1">
    <property type="nucleotide sequence ID" value="NZ_CP045851.1"/>
</dbReference>
<dbReference type="AlphaFoldDB" id="A0A5Q2RHH7"/>
<name>A0A5Q2RHH7_9ACTN</name>
<gene>
    <name evidence="1" type="ORF">GH723_03965</name>
</gene>
<dbReference type="Gene3D" id="3.40.430.10">
    <property type="entry name" value="Dihydrofolate Reductase, subunit A"/>
    <property type="match status" value="1"/>
</dbReference>
<dbReference type="EMBL" id="CP045851">
    <property type="protein sequence ID" value="QGG94322.1"/>
    <property type="molecule type" value="Genomic_DNA"/>
</dbReference>
<sequence length="114" mass="12335">MSSRPTWYGELATHDAAVFGCTDGVLVLESHGDHWDATKIANPDGAPEDARTGSFVGGHDLPELDEILVIVAPVLLGGGTRMFDLRGRPDVDLETISVTHTPLATNMHFRVRSR</sequence>
<accession>A0A5Q2RHH7</accession>
<evidence type="ECO:0008006" key="3">
    <source>
        <dbReference type="Google" id="ProtNLM"/>
    </source>
</evidence>
<evidence type="ECO:0000313" key="1">
    <source>
        <dbReference type="EMBL" id="QGG94322.1"/>
    </source>
</evidence>
<evidence type="ECO:0000313" key="2">
    <source>
        <dbReference type="Proteomes" id="UP000334019"/>
    </source>
</evidence>
<dbReference type="KEGG" id="atq:GH723_03965"/>
<proteinExistence type="predicted"/>
<keyword evidence="2" id="KW-1185">Reference proteome</keyword>
<organism evidence="1 2">
    <name type="scientific">Actinomarinicola tropica</name>
    <dbReference type="NCBI Taxonomy" id="2789776"/>
    <lineage>
        <taxon>Bacteria</taxon>
        <taxon>Bacillati</taxon>
        <taxon>Actinomycetota</taxon>
        <taxon>Acidimicrobiia</taxon>
        <taxon>Acidimicrobiales</taxon>
        <taxon>Iamiaceae</taxon>
        <taxon>Actinomarinicola</taxon>
    </lineage>
</organism>